<evidence type="ECO:0000259" key="4">
    <source>
        <dbReference type="Pfam" id="PF25989"/>
    </source>
</evidence>
<dbReference type="Proteomes" id="UP000435648">
    <property type="component" value="Chromosome"/>
</dbReference>
<dbReference type="InterPro" id="IPR058626">
    <property type="entry name" value="MdtA-like_b-barrel"/>
</dbReference>
<dbReference type="KEGG" id="siw:GH266_17235"/>
<dbReference type="InterPro" id="IPR058625">
    <property type="entry name" value="MdtA-like_BSH"/>
</dbReference>
<feature type="domain" description="Multidrug resistance protein MdtA-like barrel-sandwich hybrid" evidence="2">
    <location>
        <begin position="68"/>
        <end position="211"/>
    </location>
</feature>
<dbReference type="Gene3D" id="2.40.30.170">
    <property type="match status" value="1"/>
</dbReference>
<feature type="domain" description="YknX-like C-terminal permuted SH3-like" evidence="4">
    <location>
        <begin position="303"/>
        <end position="370"/>
    </location>
</feature>
<gene>
    <name evidence="5" type="ORF">GH266_17235</name>
</gene>
<dbReference type="GO" id="GO:0030313">
    <property type="term" value="C:cell envelope"/>
    <property type="evidence" value="ECO:0007669"/>
    <property type="project" value="UniProtKB-SubCell"/>
</dbReference>
<dbReference type="Gene3D" id="1.10.287.470">
    <property type="entry name" value="Helix hairpin bin"/>
    <property type="match status" value="1"/>
</dbReference>
<dbReference type="Gene3D" id="2.40.50.100">
    <property type="match status" value="1"/>
</dbReference>
<dbReference type="Gene3D" id="2.40.420.20">
    <property type="match status" value="1"/>
</dbReference>
<dbReference type="Pfam" id="PF25944">
    <property type="entry name" value="Beta-barrel_RND"/>
    <property type="match status" value="1"/>
</dbReference>
<dbReference type="GO" id="GO:0046677">
    <property type="term" value="P:response to antibiotic"/>
    <property type="evidence" value="ECO:0007669"/>
    <property type="project" value="TreeGrafter"/>
</dbReference>
<accession>A0A857CAM1</accession>
<name>A0A857CAM1_9HYPH</name>
<dbReference type="GO" id="GO:0005886">
    <property type="term" value="C:plasma membrane"/>
    <property type="evidence" value="ECO:0007669"/>
    <property type="project" value="TreeGrafter"/>
</dbReference>
<organism evidence="5 6">
    <name type="scientific">Stappia indica</name>
    <dbReference type="NCBI Taxonomy" id="538381"/>
    <lineage>
        <taxon>Bacteria</taxon>
        <taxon>Pseudomonadati</taxon>
        <taxon>Pseudomonadota</taxon>
        <taxon>Alphaproteobacteria</taxon>
        <taxon>Hyphomicrobiales</taxon>
        <taxon>Stappiaceae</taxon>
        <taxon>Stappia</taxon>
    </lineage>
</organism>
<protein>
    <submittedName>
        <fullName evidence="5">Efflux RND transporter periplasmic adaptor subunit</fullName>
    </submittedName>
</protein>
<dbReference type="PANTHER" id="PTHR30158:SF3">
    <property type="entry name" value="MULTIDRUG EFFLUX PUMP SUBUNIT ACRA-RELATED"/>
    <property type="match status" value="1"/>
</dbReference>
<feature type="domain" description="Multidrug resistance protein MdtA-like beta-barrel" evidence="3">
    <location>
        <begin position="216"/>
        <end position="295"/>
    </location>
</feature>
<dbReference type="PANTHER" id="PTHR30158">
    <property type="entry name" value="ACRA/E-RELATED COMPONENT OF DRUG EFFLUX TRANSPORTER"/>
    <property type="match status" value="1"/>
</dbReference>
<dbReference type="EMBL" id="CP046908">
    <property type="protein sequence ID" value="QGZ36074.1"/>
    <property type="molecule type" value="Genomic_DNA"/>
</dbReference>
<comment type="similarity">
    <text evidence="1">Belongs to the membrane fusion protein (MFP) (TC 8.A.1) family.</text>
</comment>
<evidence type="ECO:0000313" key="6">
    <source>
        <dbReference type="Proteomes" id="UP000435648"/>
    </source>
</evidence>
<evidence type="ECO:0000259" key="2">
    <source>
        <dbReference type="Pfam" id="PF25917"/>
    </source>
</evidence>
<dbReference type="OrthoDB" id="7811737at2"/>
<dbReference type="GO" id="GO:0022857">
    <property type="term" value="F:transmembrane transporter activity"/>
    <property type="evidence" value="ECO:0007669"/>
    <property type="project" value="InterPro"/>
</dbReference>
<evidence type="ECO:0000313" key="5">
    <source>
        <dbReference type="EMBL" id="QGZ36074.1"/>
    </source>
</evidence>
<proteinExistence type="inferred from homology"/>
<dbReference type="NCBIfam" id="TIGR01730">
    <property type="entry name" value="RND_mfp"/>
    <property type="match status" value="1"/>
</dbReference>
<sequence>MSLRFSIIAFVACASVLSLLLFFRGGAVSEPESVSSDAQAPTRVVALTLAPERVVLIDELPGRVAAFRRVEIRPQVGGTIKKRFAEGGTQVEAGDILFEIDPAVLAADLETARAGVTRAQGAVDHAQQGLARAEALVASKVTSRKNYEDARNDLTMAQANLAEARAVFHRRQLDLDFATIRSPIKGYVGRTLADEGALASTSGQTELAVVQELDRVYVDLRLPATKLDGLQSAAEQGLGPVEILGADGKPHPRPGTLVVSDVTVDTGTGNATVRIEVENPELRLLPGMYVRARLPRGLLSAALLVPEDAVVRNGAGGAQVVVVTGDGRSERRDVVLGDAVGRRLVVTSGLAAGEVIVIRGQDRVQDGTSVIPVAGSQDAAAAAGTL</sequence>
<dbReference type="SUPFAM" id="SSF111369">
    <property type="entry name" value="HlyD-like secretion proteins"/>
    <property type="match status" value="1"/>
</dbReference>
<evidence type="ECO:0000259" key="3">
    <source>
        <dbReference type="Pfam" id="PF25944"/>
    </source>
</evidence>
<dbReference type="AlphaFoldDB" id="A0A857CAM1"/>
<reference evidence="5 6" key="1">
    <citation type="submission" date="2019-12" db="EMBL/GenBank/DDBJ databases">
        <title>The genome of Stappia indica PHM037.</title>
        <authorList>
            <person name="Kacar D."/>
            <person name="Galan B."/>
            <person name="Canedo L."/>
            <person name="Rodriguez P."/>
            <person name="de la Calle F."/>
            <person name="Garcia J.L."/>
        </authorList>
    </citation>
    <scope>NUCLEOTIDE SEQUENCE [LARGE SCALE GENOMIC DNA]</scope>
    <source>
        <strain evidence="5 6">PHM037</strain>
    </source>
</reference>
<evidence type="ECO:0000256" key="1">
    <source>
        <dbReference type="ARBA" id="ARBA00009477"/>
    </source>
</evidence>
<dbReference type="InterPro" id="IPR006143">
    <property type="entry name" value="RND_pump_MFP"/>
</dbReference>
<dbReference type="Pfam" id="PF25917">
    <property type="entry name" value="BSH_RND"/>
    <property type="match status" value="1"/>
</dbReference>
<dbReference type="Pfam" id="PF25989">
    <property type="entry name" value="YknX_C"/>
    <property type="match status" value="1"/>
</dbReference>
<dbReference type="InterPro" id="IPR058637">
    <property type="entry name" value="YknX-like_C"/>
</dbReference>
<dbReference type="RefSeq" id="WP_158194922.1">
    <property type="nucleotide sequence ID" value="NZ_CP046908.1"/>
</dbReference>